<dbReference type="PANTHER" id="PTHR21039:SF0">
    <property type="entry name" value="HISTIDINOL-PHOSPHATASE"/>
    <property type="match status" value="1"/>
</dbReference>
<evidence type="ECO:0000256" key="4">
    <source>
        <dbReference type="ARBA" id="ARBA00022605"/>
    </source>
</evidence>
<dbReference type="NCBIfam" id="TIGR01856">
    <property type="entry name" value="hisJ_fam"/>
    <property type="match status" value="1"/>
</dbReference>
<sequence length="287" mass="33425">MLQLWLNSNTKERKIRRICEMQLMRFCQLFQDLPGEERMKLRTNYHIHTQWSDGDNSVEEVVRTAEKVFDEIAITDHLVIKPDGSQEPYSIPAGRIKSYLKEIEKVEAQVRVLKGLEVDYFPESERIIENLLKELDLDLVIGSVHFVDMAPIDLSEEFWIGKSQREVDEIYRKYYELVEMASSSGLFDVIGHLDLPKKFGRRSDIFPENLDVEVVEINTSGLRYPAREIYPAEAICRKLVQKKVRFTIGTDAHSLNHLSYCIKEAEELLERISGERVVFRHRAAVPI</sequence>
<evidence type="ECO:0000313" key="9">
    <source>
        <dbReference type="EMBL" id="RSN73265.1"/>
    </source>
</evidence>
<evidence type="ECO:0000256" key="6">
    <source>
        <dbReference type="ARBA" id="ARBA00023102"/>
    </source>
</evidence>
<dbReference type="PANTHER" id="PTHR21039">
    <property type="entry name" value="HISTIDINOL PHOSPHATASE-RELATED"/>
    <property type="match status" value="1"/>
</dbReference>
<comment type="catalytic activity">
    <reaction evidence="7">
        <text>L-histidinol phosphate + H2O = L-histidinol + phosphate</text>
        <dbReference type="Rhea" id="RHEA:14465"/>
        <dbReference type="ChEBI" id="CHEBI:15377"/>
        <dbReference type="ChEBI" id="CHEBI:43474"/>
        <dbReference type="ChEBI" id="CHEBI:57699"/>
        <dbReference type="ChEBI" id="CHEBI:57980"/>
        <dbReference type="EC" id="3.1.3.15"/>
    </reaction>
</comment>
<evidence type="ECO:0000259" key="8">
    <source>
        <dbReference type="SMART" id="SM00481"/>
    </source>
</evidence>
<name>A0A429GHK5_9CREN</name>
<dbReference type="InterPro" id="IPR016195">
    <property type="entry name" value="Pol/histidinol_Pase-like"/>
</dbReference>
<dbReference type="SMART" id="SM00481">
    <property type="entry name" value="POLIIIAc"/>
    <property type="match status" value="1"/>
</dbReference>
<proteinExistence type="inferred from homology"/>
<dbReference type="GO" id="GO:0000105">
    <property type="term" value="P:L-histidine biosynthetic process"/>
    <property type="evidence" value="ECO:0007669"/>
    <property type="project" value="UniProtKB-UniPathway"/>
</dbReference>
<accession>A0A429GHK5</accession>
<dbReference type="InterPro" id="IPR004013">
    <property type="entry name" value="PHP_dom"/>
</dbReference>
<dbReference type="InterPro" id="IPR003141">
    <property type="entry name" value="Pol/His_phosphatase_N"/>
</dbReference>
<keyword evidence="5" id="KW-0378">Hydrolase</keyword>
<dbReference type="GO" id="GO:0004401">
    <property type="term" value="F:histidinol-phosphatase activity"/>
    <property type="evidence" value="ECO:0007669"/>
    <property type="project" value="UniProtKB-EC"/>
</dbReference>
<evidence type="ECO:0000256" key="3">
    <source>
        <dbReference type="ARBA" id="ARBA00013085"/>
    </source>
</evidence>
<evidence type="ECO:0000256" key="7">
    <source>
        <dbReference type="ARBA" id="ARBA00049158"/>
    </source>
</evidence>
<evidence type="ECO:0000256" key="1">
    <source>
        <dbReference type="ARBA" id="ARBA00004970"/>
    </source>
</evidence>
<keyword evidence="4" id="KW-0028">Amino-acid biosynthesis</keyword>
<feature type="domain" description="Polymerase/histidinol phosphatase N-terminal" evidence="8">
    <location>
        <begin position="43"/>
        <end position="122"/>
    </location>
</feature>
<comment type="similarity">
    <text evidence="2">Belongs to the PHP hydrolase family. HisK subfamily.</text>
</comment>
<comment type="pathway">
    <text evidence="1">Amino-acid biosynthesis; L-histidine biosynthesis; L-histidine from 5-phospho-alpha-D-ribose 1-diphosphate: step 8/9.</text>
</comment>
<reference evidence="9 10" key="1">
    <citation type="submission" date="2018-10" db="EMBL/GenBank/DDBJ databases">
        <title>Co-occurring genomic capacity for anaerobic methane metabolism and dissimilatory sulfite reduction discovered in the Korarchaeota.</title>
        <authorList>
            <person name="Mckay L.J."/>
            <person name="Dlakic M."/>
            <person name="Fields M.W."/>
            <person name="Delmont T.O."/>
            <person name="Eren A.M."/>
            <person name="Jay Z.J."/>
            <person name="Klingelsmith K.B."/>
            <person name="Rusch D.B."/>
            <person name="Inskeep W.P."/>
        </authorList>
    </citation>
    <scope>NUCLEOTIDE SEQUENCE [LARGE SCALE GENOMIC DNA]</scope>
    <source>
        <strain evidence="9 10">MDKW</strain>
    </source>
</reference>
<dbReference type="InterPro" id="IPR010140">
    <property type="entry name" value="Histidinol_P_phosphatase_HisJ"/>
</dbReference>
<dbReference type="Pfam" id="PF02811">
    <property type="entry name" value="PHP"/>
    <property type="match status" value="1"/>
</dbReference>
<evidence type="ECO:0000313" key="10">
    <source>
        <dbReference type="Proteomes" id="UP000277582"/>
    </source>
</evidence>
<keyword evidence="10" id="KW-1185">Reference proteome</keyword>
<comment type="caution">
    <text evidence="9">The sequence shown here is derived from an EMBL/GenBank/DDBJ whole genome shotgun (WGS) entry which is preliminary data.</text>
</comment>
<dbReference type="Proteomes" id="UP000277582">
    <property type="component" value="Unassembled WGS sequence"/>
</dbReference>
<dbReference type="Gene3D" id="3.20.20.140">
    <property type="entry name" value="Metal-dependent hydrolases"/>
    <property type="match status" value="1"/>
</dbReference>
<protein>
    <recommendedName>
        <fullName evidence="3">histidinol-phosphatase</fullName>
        <ecNumber evidence="3">3.1.3.15</ecNumber>
    </recommendedName>
</protein>
<evidence type="ECO:0000256" key="2">
    <source>
        <dbReference type="ARBA" id="ARBA00009152"/>
    </source>
</evidence>
<dbReference type="EC" id="3.1.3.15" evidence="3"/>
<gene>
    <name evidence="9" type="ORF">D6D85_10925</name>
</gene>
<dbReference type="CDD" id="cd12110">
    <property type="entry name" value="PHP_HisPPase_Hisj_like"/>
    <property type="match status" value="1"/>
</dbReference>
<dbReference type="SUPFAM" id="SSF89550">
    <property type="entry name" value="PHP domain-like"/>
    <property type="match status" value="1"/>
</dbReference>
<keyword evidence="6" id="KW-0368">Histidine biosynthesis</keyword>
<organism evidence="9 10">
    <name type="scientific">Candidatus Methanodesulfokora washburnensis</name>
    <dbReference type="NCBI Taxonomy" id="2478471"/>
    <lineage>
        <taxon>Archaea</taxon>
        <taxon>Thermoproteota</taxon>
        <taxon>Candidatus Korarchaeia</taxon>
        <taxon>Candidatus Korarchaeia incertae sedis</taxon>
        <taxon>Candidatus Methanodesulfokora</taxon>
    </lineage>
</organism>
<dbReference type="EMBL" id="RCOS01000125">
    <property type="protein sequence ID" value="RSN73265.1"/>
    <property type="molecule type" value="Genomic_DNA"/>
</dbReference>
<dbReference type="GO" id="GO:0005737">
    <property type="term" value="C:cytoplasm"/>
    <property type="evidence" value="ECO:0007669"/>
    <property type="project" value="TreeGrafter"/>
</dbReference>
<dbReference type="UniPathway" id="UPA00031">
    <property type="reaction ID" value="UER00013"/>
</dbReference>
<dbReference type="AlphaFoldDB" id="A0A429GHK5"/>
<evidence type="ECO:0000256" key="5">
    <source>
        <dbReference type="ARBA" id="ARBA00022801"/>
    </source>
</evidence>